<reference evidence="10 11" key="1">
    <citation type="journal article" date="2014" name="Nat. Commun.">
        <title>Klebsormidium flaccidum genome reveals primary factors for plant terrestrial adaptation.</title>
        <authorList>
            <person name="Hori K."/>
            <person name="Maruyama F."/>
            <person name="Fujisawa T."/>
            <person name="Togashi T."/>
            <person name="Yamamoto N."/>
            <person name="Seo M."/>
            <person name="Sato S."/>
            <person name="Yamada T."/>
            <person name="Mori H."/>
            <person name="Tajima N."/>
            <person name="Moriyama T."/>
            <person name="Ikeuchi M."/>
            <person name="Watanabe M."/>
            <person name="Wada H."/>
            <person name="Kobayashi K."/>
            <person name="Saito M."/>
            <person name="Masuda T."/>
            <person name="Sasaki-Sekimoto Y."/>
            <person name="Mashiguchi K."/>
            <person name="Awai K."/>
            <person name="Shimojima M."/>
            <person name="Masuda S."/>
            <person name="Iwai M."/>
            <person name="Nobusawa T."/>
            <person name="Narise T."/>
            <person name="Kondo S."/>
            <person name="Saito H."/>
            <person name="Sato R."/>
            <person name="Murakawa M."/>
            <person name="Ihara Y."/>
            <person name="Oshima-Yamada Y."/>
            <person name="Ohtaka K."/>
            <person name="Satoh M."/>
            <person name="Sonobe K."/>
            <person name="Ishii M."/>
            <person name="Ohtani R."/>
            <person name="Kanamori-Sato M."/>
            <person name="Honoki R."/>
            <person name="Miyazaki D."/>
            <person name="Mochizuki H."/>
            <person name="Umetsu J."/>
            <person name="Higashi K."/>
            <person name="Shibata D."/>
            <person name="Kamiya Y."/>
            <person name="Sato N."/>
            <person name="Nakamura Y."/>
            <person name="Tabata S."/>
            <person name="Ida S."/>
            <person name="Kurokawa K."/>
            <person name="Ohta H."/>
        </authorList>
    </citation>
    <scope>NUCLEOTIDE SEQUENCE [LARGE SCALE GENOMIC DNA]</scope>
    <source>
        <strain evidence="10 11">NIES-2285</strain>
    </source>
</reference>
<sequence length="432" mass="48565">MASSQVSDRASSELRIRSEPSDDPQSVRTPRTTSNTALLQQVGDDEAVFEVPKEASAGLDQHLDAGGGSEGKVHPEEGPGTATHAGLSGLLRGPWRDLAGGGFIFGEPYAPLKTLFAFQGTALKMVLTRVDFWILILLNLAVNLVFYTSTSGHTTNDTREEPREYGWPGVNITMIGTSGALLSFFLVFFNNESYKRFFDQYRLARNTEHAISNLVLMLRTNFRDGLIKHAATTRLDIFRYLSAAHYLGLAHLPQYKSDGMVDWAYAHLQSLQVLSSKEVDVLRALPGRNAYKECLLWCLQRLWVHTENKDIESRIYQAYERNVLDVRKSIQDIYNYTSQPIPFAYFHLINFLLLVYLAVNAYAFAFFSAYWSLLGYAVFTIALLGLRELGVALADPFGDDETDLPIFSLINEYFEENEKALNDPPLFAPELD</sequence>
<proteinExistence type="predicted"/>
<keyword evidence="11" id="KW-1185">Reference proteome</keyword>
<dbReference type="Proteomes" id="UP000054558">
    <property type="component" value="Unassembled WGS sequence"/>
</dbReference>
<feature type="region of interest" description="Disordered" evidence="8">
    <location>
        <begin position="1"/>
        <end position="39"/>
    </location>
</feature>
<keyword evidence="2" id="KW-0813">Transport</keyword>
<dbReference type="STRING" id="105231.A0A1Y1I4W7"/>
<keyword evidence="5 9" id="KW-1133">Transmembrane helix</keyword>
<dbReference type="OrthoDB" id="10623291at2759"/>
<feature type="compositionally biased region" description="Basic and acidic residues" evidence="8">
    <location>
        <begin position="10"/>
        <end position="20"/>
    </location>
</feature>
<evidence type="ECO:0000256" key="1">
    <source>
        <dbReference type="ARBA" id="ARBA00004651"/>
    </source>
</evidence>
<evidence type="ECO:0000256" key="2">
    <source>
        <dbReference type="ARBA" id="ARBA00022448"/>
    </source>
</evidence>
<dbReference type="OMA" id="TARCHVD"/>
<accession>A0A1Y1I4W7</accession>
<evidence type="ECO:0000256" key="5">
    <source>
        <dbReference type="ARBA" id="ARBA00022989"/>
    </source>
</evidence>
<keyword evidence="6" id="KW-0406">Ion transport</keyword>
<keyword evidence="3" id="KW-1003">Cell membrane</keyword>
<dbReference type="GO" id="GO:0005886">
    <property type="term" value="C:plasma membrane"/>
    <property type="evidence" value="ECO:0007669"/>
    <property type="project" value="UniProtKB-SubCell"/>
</dbReference>
<feature type="region of interest" description="Disordered" evidence="8">
    <location>
        <begin position="59"/>
        <end position="86"/>
    </location>
</feature>
<keyword evidence="4 9" id="KW-0812">Transmembrane</keyword>
<name>A0A1Y1I4W7_KLENI</name>
<dbReference type="AlphaFoldDB" id="A0A1Y1I4W7"/>
<dbReference type="GO" id="GO:0005254">
    <property type="term" value="F:chloride channel activity"/>
    <property type="evidence" value="ECO:0007669"/>
    <property type="project" value="InterPro"/>
</dbReference>
<evidence type="ECO:0000313" key="11">
    <source>
        <dbReference type="Proteomes" id="UP000054558"/>
    </source>
</evidence>
<organism evidence="10 11">
    <name type="scientific">Klebsormidium nitens</name>
    <name type="common">Green alga</name>
    <name type="synonym">Ulothrix nitens</name>
    <dbReference type="NCBI Taxonomy" id="105231"/>
    <lineage>
        <taxon>Eukaryota</taxon>
        <taxon>Viridiplantae</taxon>
        <taxon>Streptophyta</taxon>
        <taxon>Klebsormidiophyceae</taxon>
        <taxon>Klebsormidiales</taxon>
        <taxon>Klebsormidiaceae</taxon>
        <taxon>Klebsormidium</taxon>
    </lineage>
</organism>
<evidence type="ECO:0000256" key="6">
    <source>
        <dbReference type="ARBA" id="ARBA00023065"/>
    </source>
</evidence>
<keyword evidence="7 9" id="KW-0472">Membrane</keyword>
<evidence type="ECO:0000313" key="10">
    <source>
        <dbReference type="EMBL" id="GAQ84211.1"/>
    </source>
</evidence>
<comment type="subcellular location">
    <subcellularLocation>
        <location evidence="1">Cell membrane</location>
        <topology evidence="1">Multi-pass membrane protein</topology>
    </subcellularLocation>
</comment>
<dbReference type="PANTHER" id="PTHR33281:SF19">
    <property type="entry name" value="VOLTAGE-DEPENDENT ANION CHANNEL-FORMING PROTEIN YNEE"/>
    <property type="match status" value="1"/>
</dbReference>
<feature type="transmembrane region" description="Helical" evidence="9">
    <location>
        <begin position="343"/>
        <end position="363"/>
    </location>
</feature>
<dbReference type="InterPro" id="IPR044669">
    <property type="entry name" value="YneE/VCCN1/2-like"/>
</dbReference>
<feature type="transmembrane region" description="Helical" evidence="9">
    <location>
        <begin position="132"/>
        <end position="149"/>
    </location>
</feature>
<gene>
    <name evidence="10" type="ORF">KFL_001800190</name>
</gene>
<feature type="compositionally biased region" description="Polar residues" evidence="8">
    <location>
        <begin position="23"/>
        <end position="39"/>
    </location>
</feature>
<evidence type="ECO:0000256" key="3">
    <source>
        <dbReference type="ARBA" id="ARBA00022475"/>
    </source>
</evidence>
<evidence type="ECO:0000256" key="8">
    <source>
        <dbReference type="SAM" id="MobiDB-lite"/>
    </source>
</evidence>
<evidence type="ECO:0000256" key="4">
    <source>
        <dbReference type="ARBA" id="ARBA00022692"/>
    </source>
</evidence>
<protein>
    <submittedName>
        <fullName evidence="10">Uncharacterized protein</fullName>
    </submittedName>
</protein>
<evidence type="ECO:0000256" key="7">
    <source>
        <dbReference type="ARBA" id="ARBA00023136"/>
    </source>
</evidence>
<evidence type="ECO:0000256" key="9">
    <source>
        <dbReference type="SAM" id="Phobius"/>
    </source>
</evidence>
<dbReference type="PANTHER" id="PTHR33281">
    <property type="entry name" value="UPF0187 PROTEIN YNEE"/>
    <property type="match status" value="1"/>
</dbReference>
<feature type="transmembrane region" description="Helical" evidence="9">
    <location>
        <begin position="169"/>
        <end position="189"/>
    </location>
</feature>
<dbReference type="EMBL" id="DF237129">
    <property type="protein sequence ID" value="GAQ84211.1"/>
    <property type="molecule type" value="Genomic_DNA"/>
</dbReference>
<dbReference type="Pfam" id="PF25539">
    <property type="entry name" value="Bestrophin_2"/>
    <property type="match status" value="1"/>
</dbReference>
<feature type="transmembrane region" description="Helical" evidence="9">
    <location>
        <begin position="369"/>
        <end position="386"/>
    </location>
</feature>